<evidence type="ECO:0000256" key="1">
    <source>
        <dbReference type="SAM" id="Phobius"/>
    </source>
</evidence>
<organism evidence="2 3">
    <name type="scientific">Ambrosiozyma monospora</name>
    <name type="common">Yeast</name>
    <name type="synonym">Endomycopsis monosporus</name>
    <dbReference type="NCBI Taxonomy" id="43982"/>
    <lineage>
        <taxon>Eukaryota</taxon>
        <taxon>Fungi</taxon>
        <taxon>Dikarya</taxon>
        <taxon>Ascomycota</taxon>
        <taxon>Saccharomycotina</taxon>
        <taxon>Pichiomycetes</taxon>
        <taxon>Pichiales</taxon>
        <taxon>Pichiaceae</taxon>
        <taxon>Ambrosiozyma</taxon>
    </lineage>
</organism>
<keyword evidence="3" id="KW-1185">Reference proteome</keyword>
<sequence>MGTKTIVAASIAAVVAVVVVVVGLVLDTLFEGMKQVVVDTDLAAAAGDVGNGFVGLVVNVGYATEVVIIEEELNWKQKQHQRYLKLKDAY</sequence>
<keyword evidence="1" id="KW-0812">Transmembrane</keyword>
<dbReference type="Proteomes" id="UP001165063">
    <property type="component" value="Unassembled WGS sequence"/>
</dbReference>
<gene>
    <name evidence="2" type="ORF">Amon01_000541600</name>
</gene>
<evidence type="ECO:0000313" key="3">
    <source>
        <dbReference type="Proteomes" id="UP001165063"/>
    </source>
</evidence>
<protein>
    <submittedName>
        <fullName evidence="2">Unnamed protein product</fullName>
    </submittedName>
</protein>
<proteinExistence type="predicted"/>
<comment type="caution">
    <text evidence="2">The sequence shown here is derived from an EMBL/GenBank/DDBJ whole genome shotgun (WGS) entry which is preliminary data.</text>
</comment>
<dbReference type="EMBL" id="BSXU01002992">
    <property type="protein sequence ID" value="GMG39519.1"/>
    <property type="molecule type" value="Genomic_DNA"/>
</dbReference>
<reference evidence="2" key="1">
    <citation type="submission" date="2023-04" db="EMBL/GenBank/DDBJ databases">
        <title>Ambrosiozyma monospora NBRC 1965.</title>
        <authorList>
            <person name="Ichikawa N."/>
            <person name="Sato H."/>
            <person name="Tonouchi N."/>
        </authorList>
    </citation>
    <scope>NUCLEOTIDE SEQUENCE</scope>
    <source>
        <strain evidence="2">NBRC 1965</strain>
    </source>
</reference>
<keyword evidence="1" id="KW-0472">Membrane</keyword>
<dbReference type="AlphaFoldDB" id="A0A9W6Z2W5"/>
<keyword evidence="1" id="KW-1133">Transmembrane helix</keyword>
<name>A0A9W6Z2W5_AMBMO</name>
<evidence type="ECO:0000313" key="2">
    <source>
        <dbReference type="EMBL" id="GMG39519.1"/>
    </source>
</evidence>
<feature type="transmembrane region" description="Helical" evidence="1">
    <location>
        <begin position="6"/>
        <end position="26"/>
    </location>
</feature>
<accession>A0A9W6Z2W5</accession>